<organism evidence="8 9">
    <name type="scientific">Thiobaca trueperi</name>
    <dbReference type="NCBI Taxonomy" id="127458"/>
    <lineage>
        <taxon>Bacteria</taxon>
        <taxon>Pseudomonadati</taxon>
        <taxon>Pseudomonadota</taxon>
        <taxon>Gammaproteobacteria</taxon>
        <taxon>Chromatiales</taxon>
        <taxon>Chromatiaceae</taxon>
        <taxon>Thiobaca</taxon>
    </lineage>
</organism>
<keyword evidence="2 5" id="KW-0812">Transmembrane</keyword>
<evidence type="ECO:0000256" key="5">
    <source>
        <dbReference type="RuleBase" id="RU363032"/>
    </source>
</evidence>
<dbReference type="GO" id="GO:0005315">
    <property type="term" value="F:phosphate transmembrane transporter activity"/>
    <property type="evidence" value="ECO:0007669"/>
    <property type="project" value="InterPro"/>
</dbReference>
<keyword evidence="6" id="KW-0997">Cell inner membrane</keyword>
<reference evidence="8 9" key="1">
    <citation type="submission" date="2019-03" db="EMBL/GenBank/DDBJ databases">
        <title>Genomic Encyclopedia of Type Strains, Phase IV (KMG-IV): sequencing the most valuable type-strain genomes for metagenomic binning, comparative biology and taxonomic classification.</title>
        <authorList>
            <person name="Goeker M."/>
        </authorList>
    </citation>
    <scope>NUCLEOTIDE SEQUENCE [LARGE SCALE GENOMIC DNA]</scope>
    <source>
        <strain evidence="8 9">DSM 13587</strain>
    </source>
</reference>
<evidence type="ECO:0000256" key="4">
    <source>
        <dbReference type="ARBA" id="ARBA00023136"/>
    </source>
</evidence>
<dbReference type="NCBIfam" id="TIGR02138">
    <property type="entry name" value="phosphate_pstC"/>
    <property type="match status" value="1"/>
</dbReference>
<comment type="similarity">
    <text evidence="6">Belongs to the binding-protein-dependent transport system permease family. CysTW subfamily.</text>
</comment>
<dbReference type="InterPro" id="IPR011864">
    <property type="entry name" value="Phosphate_PstC"/>
</dbReference>
<keyword evidence="6" id="KW-1003">Cell membrane</keyword>
<feature type="transmembrane region" description="Helical" evidence="5">
    <location>
        <begin position="45"/>
        <end position="67"/>
    </location>
</feature>
<evidence type="ECO:0000256" key="2">
    <source>
        <dbReference type="ARBA" id="ARBA00022692"/>
    </source>
</evidence>
<comment type="caution">
    <text evidence="8">The sequence shown here is derived from an EMBL/GenBank/DDBJ whole genome shotgun (WGS) entry which is preliminary data.</text>
</comment>
<feature type="transmembrane region" description="Helical" evidence="5">
    <location>
        <begin position="241"/>
        <end position="263"/>
    </location>
</feature>
<sequence length="463" mass="49249">MYAWTLIVVLLMVMALAYHLGRKRAIASAGGVTQINTLHSLPSYYGLYAAIWAGLPALLLMGLWFGFQDQIVTSLVTANLPAEMLDGQSSGRVGLILNDIKNLATGNIVSATVTPEVQAAADQYARLARIANWAMWLAVLAVAVGGMAYAWLRTEPQMRARNRVESIFKFIMITFSSIAILTTLGIVLSVVFESFRFFQMISPLEFFLGTNWSPQIALRADQVGASGAFGAIPLFTGTLMVSLIAMLVAVPIGLMSAIYLAEYAPRNVRSIAKPVIEVLAGIPTVVYGFFAALTVAPLIRDLGALAGLNVASESALAAGLVMGIMIIPFVSSLSDDVINAVPQSMRDGSYALGATQSETIRRVIIPAALPGIVGGILLAVSRAIGETMIVVMAAGLSANLTANPLDSVTTVTVQIVTLLTGDQEFDSAKTLAAFALGLTLFLVTLVLNVIALSIVRKYREQYE</sequence>
<accession>A0A4V2V277</accession>
<dbReference type="Pfam" id="PF00528">
    <property type="entry name" value="BPD_transp_1"/>
    <property type="match status" value="1"/>
</dbReference>
<dbReference type="CDD" id="cd06261">
    <property type="entry name" value="TM_PBP2"/>
    <property type="match status" value="1"/>
</dbReference>
<feature type="transmembrane region" description="Helical" evidence="5">
    <location>
        <begin position="363"/>
        <end position="384"/>
    </location>
</feature>
<keyword evidence="9" id="KW-1185">Reference proteome</keyword>
<dbReference type="InterPro" id="IPR000515">
    <property type="entry name" value="MetI-like"/>
</dbReference>
<evidence type="ECO:0000256" key="3">
    <source>
        <dbReference type="ARBA" id="ARBA00022989"/>
    </source>
</evidence>
<evidence type="ECO:0000259" key="7">
    <source>
        <dbReference type="PROSITE" id="PS50928"/>
    </source>
</evidence>
<dbReference type="OrthoDB" id="9785113at2"/>
<feature type="transmembrane region" description="Helical" evidence="5">
    <location>
        <begin position="133"/>
        <end position="152"/>
    </location>
</feature>
<dbReference type="Gene3D" id="1.10.3720.10">
    <property type="entry name" value="MetI-like"/>
    <property type="match status" value="1"/>
</dbReference>
<feature type="transmembrane region" description="Helical" evidence="5">
    <location>
        <begin position="275"/>
        <end position="296"/>
    </location>
</feature>
<keyword evidence="5" id="KW-0813">Transport</keyword>
<dbReference type="PANTHER" id="PTHR42727:SF1">
    <property type="entry name" value="PHOSPHATE TRANSPORT SYSTEM PERMEASE"/>
    <property type="match status" value="1"/>
</dbReference>
<dbReference type="GO" id="GO:0005886">
    <property type="term" value="C:plasma membrane"/>
    <property type="evidence" value="ECO:0007669"/>
    <property type="project" value="UniProtKB-SubCell"/>
</dbReference>
<evidence type="ECO:0000313" key="8">
    <source>
        <dbReference type="EMBL" id="TCT23992.1"/>
    </source>
</evidence>
<keyword evidence="6" id="KW-0592">Phosphate transport</keyword>
<dbReference type="AlphaFoldDB" id="A0A4V2V277"/>
<name>A0A4V2V277_9GAMM</name>
<dbReference type="RefSeq" id="WP_132975071.1">
    <property type="nucleotide sequence ID" value="NZ_SMAO01000001.1"/>
</dbReference>
<dbReference type="EMBL" id="SMAO01000001">
    <property type="protein sequence ID" value="TCT23992.1"/>
    <property type="molecule type" value="Genomic_DNA"/>
</dbReference>
<gene>
    <name evidence="8" type="ORF">EDC35_101309</name>
</gene>
<dbReference type="InterPro" id="IPR035906">
    <property type="entry name" value="MetI-like_sf"/>
</dbReference>
<dbReference type="PROSITE" id="PS50928">
    <property type="entry name" value="ABC_TM1"/>
    <property type="match status" value="1"/>
</dbReference>
<proteinExistence type="inferred from homology"/>
<dbReference type="InterPro" id="IPR022182">
    <property type="entry name" value="PstC_N"/>
</dbReference>
<keyword evidence="4 5" id="KW-0472">Membrane</keyword>
<feature type="domain" description="ABC transmembrane type-1" evidence="7">
    <location>
        <begin position="235"/>
        <end position="451"/>
    </location>
</feature>
<keyword evidence="3 5" id="KW-1133">Transmembrane helix</keyword>
<dbReference type="Proteomes" id="UP000295717">
    <property type="component" value="Unassembled WGS sequence"/>
</dbReference>
<feature type="transmembrane region" description="Helical" evidence="5">
    <location>
        <begin position="431"/>
        <end position="455"/>
    </location>
</feature>
<evidence type="ECO:0000256" key="6">
    <source>
        <dbReference type="RuleBase" id="RU363054"/>
    </source>
</evidence>
<protein>
    <recommendedName>
        <fullName evidence="6">Phosphate transport system permease protein</fullName>
    </recommendedName>
</protein>
<evidence type="ECO:0000313" key="9">
    <source>
        <dbReference type="Proteomes" id="UP000295717"/>
    </source>
</evidence>
<comment type="subcellular location">
    <subcellularLocation>
        <location evidence="6">Cell inner membrane</location>
        <topology evidence="6">Multi-pass membrane protein</topology>
    </subcellularLocation>
    <subcellularLocation>
        <location evidence="1 5">Cell membrane</location>
        <topology evidence="1 5">Multi-pass membrane protein</topology>
    </subcellularLocation>
</comment>
<feature type="transmembrane region" description="Helical" evidence="5">
    <location>
        <begin position="316"/>
        <end position="342"/>
    </location>
</feature>
<dbReference type="PANTHER" id="PTHR42727">
    <property type="entry name" value="PHOSPHATE TRANSPORT SYSTEM PERMEASE PROTEIN"/>
    <property type="match status" value="1"/>
</dbReference>
<comment type="function">
    <text evidence="6">Part of the binding-protein-dependent transport system for phosphate; probably responsible for the translocation of the substrate across the membrane.</text>
</comment>
<evidence type="ECO:0000256" key="1">
    <source>
        <dbReference type="ARBA" id="ARBA00004651"/>
    </source>
</evidence>
<dbReference type="SUPFAM" id="SSF161098">
    <property type="entry name" value="MetI-like"/>
    <property type="match status" value="1"/>
</dbReference>
<dbReference type="GO" id="GO:0006817">
    <property type="term" value="P:phosphate ion transport"/>
    <property type="evidence" value="ECO:0007669"/>
    <property type="project" value="UniProtKB-KW"/>
</dbReference>
<dbReference type="Pfam" id="PF12501">
    <property type="entry name" value="DUF3708"/>
    <property type="match status" value="1"/>
</dbReference>
<feature type="transmembrane region" description="Helical" evidence="5">
    <location>
        <begin position="172"/>
        <end position="195"/>
    </location>
</feature>